<reference evidence="1 2" key="1">
    <citation type="journal article" date="2018" name="Nat. Ecol. Evol.">
        <title>Pezizomycetes genomes reveal the molecular basis of ectomycorrhizal truffle lifestyle.</title>
        <authorList>
            <person name="Murat C."/>
            <person name="Payen T."/>
            <person name="Noel B."/>
            <person name="Kuo A."/>
            <person name="Morin E."/>
            <person name="Chen J."/>
            <person name="Kohler A."/>
            <person name="Krizsan K."/>
            <person name="Balestrini R."/>
            <person name="Da Silva C."/>
            <person name="Montanini B."/>
            <person name="Hainaut M."/>
            <person name="Levati E."/>
            <person name="Barry K.W."/>
            <person name="Belfiori B."/>
            <person name="Cichocki N."/>
            <person name="Clum A."/>
            <person name="Dockter R.B."/>
            <person name="Fauchery L."/>
            <person name="Guy J."/>
            <person name="Iotti M."/>
            <person name="Le Tacon F."/>
            <person name="Lindquist E.A."/>
            <person name="Lipzen A."/>
            <person name="Malagnac F."/>
            <person name="Mello A."/>
            <person name="Molinier V."/>
            <person name="Miyauchi S."/>
            <person name="Poulain J."/>
            <person name="Riccioni C."/>
            <person name="Rubini A."/>
            <person name="Sitrit Y."/>
            <person name="Splivallo R."/>
            <person name="Traeger S."/>
            <person name="Wang M."/>
            <person name="Zifcakova L."/>
            <person name="Wipf D."/>
            <person name="Zambonelli A."/>
            <person name="Paolocci F."/>
            <person name="Nowrousian M."/>
            <person name="Ottonello S."/>
            <person name="Baldrian P."/>
            <person name="Spatafora J.W."/>
            <person name="Henrissat B."/>
            <person name="Nagy L.G."/>
            <person name="Aury J.M."/>
            <person name="Wincker P."/>
            <person name="Grigoriev I.V."/>
            <person name="Bonfante P."/>
            <person name="Martin F.M."/>
        </authorList>
    </citation>
    <scope>NUCLEOTIDE SEQUENCE [LARGE SCALE GENOMIC DNA]</scope>
    <source>
        <strain evidence="1 2">RN42</strain>
    </source>
</reference>
<accession>A0A3N4HKP0</accession>
<proteinExistence type="predicted"/>
<dbReference type="AlphaFoldDB" id="A0A3N4HKP0"/>
<dbReference type="EMBL" id="ML119833">
    <property type="protein sequence ID" value="RPA73108.1"/>
    <property type="molecule type" value="Genomic_DNA"/>
</dbReference>
<name>A0A3N4HKP0_ASCIM</name>
<organism evidence="1 2">
    <name type="scientific">Ascobolus immersus RN42</name>
    <dbReference type="NCBI Taxonomy" id="1160509"/>
    <lineage>
        <taxon>Eukaryota</taxon>
        <taxon>Fungi</taxon>
        <taxon>Dikarya</taxon>
        <taxon>Ascomycota</taxon>
        <taxon>Pezizomycotina</taxon>
        <taxon>Pezizomycetes</taxon>
        <taxon>Pezizales</taxon>
        <taxon>Ascobolaceae</taxon>
        <taxon>Ascobolus</taxon>
    </lineage>
</organism>
<evidence type="ECO:0000313" key="2">
    <source>
        <dbReference type="Proteomes" id="UP000275078"/>
    </source>
</evidence>
<evidence type="ECO:0000313" key="1">
    <source>
        <dbReference type="EMBL" id="RPA73108.1"/>
    </source>
</evidence>
<keyword evidence="2" id="KW-1185">Reference proteome</keyword>
<protein>
    <submittedName>
        <fullName evidence="1">Uncharacterized protein</fullName>
    </submittedName>
</protein>
<dbReference type="Proteomes" id="UP000275078">
    <property type="component" value="Unassembled WGS sequence"/>
</dbReference>
<sequence>MSEFSALIPRFTLLESELSTYPPPLRLAQVTRIHPEATRSNFYRFDCLICGRTESGRDTSILKQFSFLLSTDVARQCYDMDMVILGIVNETRYWWPIGTAGELVKEIDVRLFDKVKKDDNVFVWSRLAGNREGMKWVVIDERGMKPVYCDVDTGKVVRY</sequence>
<gene>
    <name evidence="1" type="ORF">BJ508DRAFT_419174</name>
</gene>